<reference evidence="8" key="1">
    <citation type="submission" date="2022-07" db="EMBL/GenBank/DDBJ databases">
        <title>Genome Sequence of Xylaria arbuscula.</title>
        <authorList>
            <person name="Buettner E."/>
        </authorList>
    </citation>
    <scope>NUCLEOTIDE SEQUENCE</scope>
    <source>
        <strain evidence="8">VT107</strain>
    </source>
</reference>
<proteinExistence type="predicted"/>
<keyword evidence="9" id="KW-1185">Reference proteome</keyword>
<name>A0A9W8N5T4_9PEZI</name>
<evidence type="ECO:0000256" key="6">
    <source>
        <dbReference type="SAM" id="MobiDB-lite"/>
    </source>
</evidence>
<evidence type="ECO:0000313" key="9">
    <source>
        <dbReference type="Proteomes" id="UP001148614"/>
    </source>
</evidence>
<dbReference type="GO" id="GO:0022857">
    <property type="term" value="F:transmembrane transporter activity"/>
    <property type="evidence" value="ECO:0007669"/>
    <property type="project" value="InterPro"/>
</dbReference>
<feature type="transmembrane region" description="Helical" evidence="7">
    <location>
        <begin position="122"/>
        <end position="142"/>
    </location>
</feature>
<comment type="subcellular location">
    <subcellularLocation>
        <location evidence="1">Membrane</location>
        <topology evidence="1">Multi-pass membrane protein</topology>
    </subcellularLocation>
</comment>
<comment type="caution">
    <text evidence="8">The sequence shown here is derived from an EMBL/GenBank/DDBJ whole genome shotgun (WGS) entry which is preliminary data.</text>
</comment>
<evidence type="ECO:0000256" key="2">
    <source>
        <dbReference type="ARBA" id="ARBA00022448"/>
    </source>
</evidence>
<dbReference type="Proteomes" id="UP001148614">
    <property type="component" value="Unassembled WGS sequence"/>
</dbReference>
<feature type="transmembrane region" description="Helical" evidence="7">
    <location>
        <begin position="383"/>
        <end position="403"/>
    </location>
</feature>
<evidence type="ECO:0000256" key="1">
    <source>
        <dbReference type="ARBA" id="ARBA00004141"/>
    </source>
</evidence>
<dbReference type="PANTHER" id="PTHR43791:SF91">
    <property type="entry name" value="MAJOR FACILITATOR SUPERFAMILY (MFS) PROFILE DOMAIN-CONTAINING PROTEIN-RELATED"/>
    <property type="match status" value="1"/>
</dbReference>
<sequence>MATELSKSQDLEPRMSSDAENGVAYDDNTNFGVDEQRLVRKLDLHLVPLVMLLYTFSFLDRVNIGNARLYGLEEDLELSPKQFQIAVSIVFVTSYVAAGLFPALNVYLTFFYTKRELALRVGYLFVSAAIAGALSGLLAYGIGHLDGARGMRGWRWIMVIEGIPTIILGILTFFLLPNDPEHAYFLTDNEKRLMAVRHQRQYGYTESAQKFSKRDMLKAFKDWRVWCFCVGQFGSDTMLYSFSVFLPTIIQGLGSWSRAEVQLLTIPCYALGAISYMSIAYISDRKQMRAIFCVIWGAISVIGYGILLSDTSAGVHYFACFLIATGLYVLVGLPLAWLPNNSPRYGKRTTASGLQLTIGNSSGIMASFIYASSDAPRYIKGNSIALSLVGLAAVAFGVLWFSYARENKRRDEGIIKPEYANLSEEELAELGDESPRFRYTI</sequence>
<evidence type="ECO:0008006" key="10">
    <source>
        <dbReference type="Google" id="ProtNLM"/>
    </source>
</evidence>
<keyword evidence="3 7" id="KW-0812">Transmembrane</keyword>
<evidence type="ECO:0000313" key="8">
    <source>
        <dbReference type="EMBL" id="KAJ3557953.1"/>
    </source>
</evidence>
<dbReference type="FunFam" id="1.20.1250.20:FF:000068">
    <property type="entry name" value="MFS general substrate transporter"/>
    <property type="match status" value="1"/>
</dbReference>
<dbReference type="PANTHER" id="PTHR43791">
    <property type="entry name" value="PERMEASE-RELATED"/>
    <property type="match status" value="1"/>
</dbReference>
<feature type="transmembrane region" description="Helical" evidence="7">
    <location>
        <begin position="290"/>
        <end position="309"/>
    </location>
</feature>
<organism evidence="8 9">
    <name type="scientific">Xylaria arbuscula</name>
    <dbReference type="NCBI Taxonomy" id="114810"/>
    <lineage>
        <taxon>Eukaryota</taxon>
        <taxon>Fungi</taxon>
        <taxon>Dikarya</taxon>
        <taxon>Ascomycota</taxon>
        <taxon>Pezizomycotina</taxon>
        <taxon>Sordariomycetes</taxon>
        <taxon>Xylariomycetidae</taxon>
        <taxon>Xylariales</taxon>
        <taxon>Xylariaceae</taxon>
        <taxon>Xylaria</taxon>
    </lineage>
</organism>
<evidence type="ECO:0000256" key="7">
    <source>
        <dbReference type="SAM" id="Phobius"/>
    </source>
</evidence>
<dbReference type="InterPro" id="IPR011701">
    <property type="entry name" value="MFS"/>
</dbReference>
<gene>
    <name evidence="8" type="ORF">NPX13_g9823</name>
</gene>
<dbReference type="AlphaFoldDB" id="A0A9W8N5T4"/>
<evidence type="ECO:0000256" key="4">
    <source>
        <dbReference type="ARBA" id="ARBA00022989"/>
    </source>
</evidence>
<protein>
    <recommendedName>
        <fullName evidence="10">Major facilitator superfamily (MFS) profile domain-containing protein</fullName>
    </recommendedName>
</protein>
<feature type="region of interest" description="Disordered" evidence="6">
    <location>
        <begin position="1"/>
        <end position="23"/>
    </location>
</feature>
<evidence type="ECO:0000256" key="5">
    <source>
        <dbReference type="ARBA" id="ARBA00023136"/>
    </source>
</evidence>
<keyword evidence="2" id="KW-0813">Transport</keyword>
<accession>A0A9W8N5T4</accession>
<feature type="transmembrane region" description="Helical" evidence="7">
    <location>
        <begin position="315"/>
        <end position="338"/>
    </location>
</feature>
<dbReference type="InterPro" id="IPR036259">
    <property type="entry name" value="MFS_trans_sf"/>
</dbReference>
<feature type="transmembrane region" description="Helical" evidence="7">
    <location>
        <begin position="154"/>
        <end position="176"/>
    </location>
</feature>
<dbReference type="Pfam" id="PF07690">
    <property type="entry name" value="MFS_1"/>
    <property type="match status" value="1"/>
</dbReference>
<evidence type="ECO:0000256" key="3">
    <source>
        <dbReference type="ARBA" id="ARBA00022692"/>
    </source>
</evidence>
<feature type="transmembrane region" description="Helical" evidence="7">
    <location>
        <begin position="84"/>
        <end position="110"/>
    </location>
</feature>
<feature type="compositionally biased region" description="Basic and acidic residues" evidence="6">
    <location>
        <begin position="7"/>
        <end position="17"/>
    </location>
</feature>
<feature type="transmembrane region" description="Helical" evidence="7">
    <location>
        <begin position="263"/>
        <end position="283"/>
    </location>
</feature>
<keyword evidence="4 7" id="KW-1133">Transmembrane helix</keyword>
<dbReference type="GO" id="GO:0016020">
    <property type="term" value="C:membrane"/>
    <property type="evidence" value="ECO:0007669"/>
    <property type="project" value="UniProtKB-SubCell"/>
</dbReference>
<feature type="transmembrane region" description="Helical" evidence="7">
    <location>
        <begin position="223"/>
        <end position="243"/>
    </location>
</feature>
<feature type="transmembrane region" description="Helical" evidence="7">
    <location>
        <begin position="350"/>
        <end position="371"/>
    </location>
</feature>
<dbReference type="VEuPathDB" id="FungiDB:F4678DRAFT_470841"/>
<dbReference type="Gene3D" id="1.20.1250.20">
    <property type="entry name" value="MFS general substrate transporter like domains"/>
    <property type="match status" value="3"/>
</dbReference>
<keyword evidence="5 7" id="KW-0472">Membrane</keyword>
<dbReference type="EMBL" id="JANPWZ010002541">
    <property type="protein sequence ID" value="KAJ3557953.1"/>
    <property type="molecule type" value="Genomic_DNA"/>
</dbReference>
<dbReference type="SUPFAM" id="SSF103473">
    <property type="entry name" value="MFS general substrate transporter"/>
    <property type="match status" value="1"/>
</dbReference>